<evidence type="ECO:0000256" key="2">
    <source>
        <dbReference type="ARBA" id="ARBA00022801"/>
    </source>
</evidence>
<keyword evidence="3" id="KW-0812">Transmembrane</keyword>
<dbReference type="GO" id="GO:0008422">
    <property type="term" value="F:beta-glucosidase activity"/>
    <property type="evidence" value="ECO:0007669"/>
    <property type="project" value="UniProtKB-EC"/>
</dbReference>
<sequence length="997" mass="110166">MKRKVGVSSLISIGALLALYVTPVSAAGLEVQKSDVITVLKNCSPYFAAFAVVLVAAIIFGIVCRKFESGKKVMLRGQTVVVTLLVFVVMLNQICLGPVSTLLDVVVQEKGEVEEDTEKEAENLISEIAEEGIVLTKNNGTLPLKEDTKNLNVFGWASINPCYGGTGSGSVDTSDCVSLLEGLKSGGYTLNQTLIDMYTDYAKDRPEAGMSGVDWTLPEPTTDYYTDSILEEAKEFSDTAVVVIARIGGEGTDLPTDFGAKNEDGSDKYTYADNSTEYKDFADGQHYLELSQTERNIVELVCDNFENVVIVYNGANAMELGWVEDYEQIDAVLCCPGAGESGFKALGSILNGDVNPSGKLADTYVYDLTETPSYNNFGDFTYENMDEFKWDENGTAQDVNFVNYTEGIYVGYKFYETAYEEAKQGNMDFDYDTTVQYPFGYGLSYTTFDQKISDFETTEDGFRVTVEVTNTGDVKGKDVVELYYNPPYTNGGVEKSAVNLIDFEKTDALEPGETQKIEFEIDAEDMASFDTDGTGSYVLEKGDYEISIRSDAHTVIDQTEYNVDDTIVYNESNPRSSDETAATTQFEFAEGDDVEYLSRENGFANYDKATAAPSNFTMSEEKKANYQNAANYDLEARNDDSDEMPVTGADNGLVLADLRGKSYDDEKWDDLLDEMTIEDMMSLISGGGYQTAAVESIEKTETTDNDGPATIYNNYTGATGSAYPSEVMLANTWSKDLARKMGESIGKQADEMDVSGWYAPAMNIHRTAFGGRNFEYYSEDSILSGMIATSEIQGAAEYGVYSYVKHFAFNDQETNRIYQLCTWINEQAIREVYLRPFEIAVKDGNTGAVMASHNYIGDKWVGASSELCATVLRDEWGFEGFVSTDMFAGYGYYDADMAIRSGVDSMLNPMNHPDATLTDTKSATSVKAMRKSCHNILYTVVNSRAYNEENAGYHMTLWRQILLGADIFAGILLAAVEIILIRKYIKNKKKVKVTVQK</sequence>
<dbReference type="PANTHER" id="PTHR42715:SF10">
    <property type="entry name" value="BETA-GLUCOSIDASE"/>
    <property type="match status" value="1"/>
</dbReference>
<dbReference type="InterPro" id="IPR026891">
    <property type="entry name" value="Fn3-like"/>
</dbReference>
<evidence type="ECO:0000256" key="4">
    <source>
        <dbReference type="SAM" id="SignalP"/>
    </source>
</evidence>
<keyword evidence="2 6" id="KW-0378">Hydrolase</keyword>
<feature type="transmembrane region" description="Helical" evidence="3">
    <location>
        <begin position="957"/>
        <end position="980"/>
    </location>
</feature>
<dbReference type="SUPFAM" id="SSF52279">
    <property type="entry name" value="Beta-D-glucan exohydrolase, C-terminal domain"/>
    <property type="match status" value="1"/>
</dbReference>
<dbReference type="InterPro" id="IPR036962">
    <property type="entry name" value="Glyco_hydro_3_N_sf"/>
</dbReference>
<dbReference type="InterPro" id="IPR050288">
    <property type="entry name" value="Cellulose_deg_GH3"/>
</dbReference>
<evidence type="ECO:0000313" key="7">
    <source>
        <dbReference type="Proteomes" id="UP000358366"/>
    </source>
</evidence>
<dbReference type="GO" id="GO:0005975">
    <property type="term" value="P:carbohydrate metabolic process"/>
    <property type="evidence" value="ECO:0007669"/>
    <property type="project" value="InterPro"/>
</dbReference>
<dbReference type="EMBL" id="CABHNI010000037">
    <property type="protein sequence ID" value="VUX14627.1"/>
    <property type="molecule type" value="Genomic_DNA"/>
</dbReference>
<dbReference type="EC" id="3.2.1.21" evidence="6"/>
<dbReference type="InterPro" id="IPR036881">
    <property type="entry name" value="Glyco_hydro_3_C_sf"/>
</dbReference>
<dbReference type="InterPro" id="IPR001764">
    <property type="entry name" value="Glyco_hydro_3_N"/>
</dbReference>
<dbReference type="Pfam" id="PF00933">
    <property type="entry name" value="Glyco_hydro_3"/>
    <property type="match status" value="1"/>
</dbReference>
<dbReference type="SMART" id="SM01217">
    <property type="entry name" value="Fn3_like"/>
    <property type="match status" value="1"/>
</dbReference>
<reference evidence="6 7" key="1">
    <citation type="submission" date="2019-07" db="EMBL/GenBank/DDBJ databases">
        <authorList>
            <person name="Hibberd C M."/>
            <person name="Gehrig L. J."/>
            <person name="Chang H.-W."/>
            <person name="Venkatesh S."/>
        </authorList>
    </citation>
    <scope>NUCLEOTIDE SEQUENCE [LARGE SCALE GENOMIC DNA]</scope>
    <source>
        <strain evidence="6">Dorea_formicigenerans_SSTS_Bg7063</strain>
    </source>
</reference>
<keyword evidence="4" id="KW-0732">Signal</keyword>
<keyword evidence="6" id="KW-0326">Glycosidase</keyword>
<dbReference type="InterPro" id="IPR017853">
    <property type="entry name" value="GH"/>
</dbReference>
<feature type="chain" id="PRO_5021711197" evidence="4">
    <location>
        <begin position="27"/>
        <end position="997"/>
    </location>
</feature>
<evidence type="ECO:0000256" key="3">
    <source>
        <dbReference type="SAM" id="Phobius"/>
    </source>
</evidence>
<dbReference type="PANTHER" id="PTHR42715">
    <property type="entry name" value="BETA-GLUCOSIDASE"/>
    <property type="match status" value="1"/>
</dbReference>
<dbReference type="InterPro" id="IPR013783">
    <property type="entry name" value="Ig-like_fold"/>
</dbReference>
<dbReference type="SUPFAM" id="SSF51445">
    <property type="entry name" value="(Trans)glycosidases"/>
    <property type="match status" value="1"/>
</dbReference>
<dbReference type="Pfam" id="PF01915">
    <property type="entry name" value="Glyco_hydro_3_C"/>
    <property type="match status" value="1"/>
</dbReference>
<dbReference type="PRINTS" id="PR00133">
    <property type="entry name" value="GLHYDRLASE3"/>
</dbReference>
<keyword evidence="3" id="KW-0472">Membrane</keyword>
<protein>
    <submittedName>
        <fullName evidence="6">Thermostable beta-glucosidase B</fullName>
        <ecNumber evidence="6">3.2.1.21</ecNumber>
    </submittedName>
</protein>
<keyword evidence="3" id="KW-1133">Transmembrane helix</keyword>
<dbReference type="Gene3D" id="3.40.50.1700">
    <property type="entry name" value="Glycoside hydrolase family 3 C-terminal domain"/>
    <property type="match status" value="1"/>
</dbReference>
<feature type="domain" description="Fibronectin type III-like" evidence="5">
    <location>
        <begin position="478"/>
        <end position="552"/>
    </location>
</feature>
<dbReference type="Gene3D" id="2.60.40.10">
    <property type="entry name" value="Immunoglobulins"/>
    <property type="match status" value="1"/>
</dbReference>
<gene>
    <name evidence="6" type="primary">bglB_3</name>
    <name evidence="6" type="ORF">DFSSTS7063_02106</name>
</gene>
<feature type="transmembrane region" description="Helical" evidence="3">
    <location>
        <begin position="75"/>
        <end position="94"/>
    </location>
</feature>
<dbReference type="InterPro" id="IPR002772">
    <property type="entry name" value="Glyco_hydro_3_C"/>
</dbReference>
<evidence type="ECO:0000256" key="1">
    <source>
        <dbReference type="ARBA" id="ARBA00005336"/>
    </source>
</evidence>
<dbReference type="Gene3D" id="3.20.20.300">
    <property type="entry name" value="Glycoside hydrolase, family 3, N-terminal domain"/>
    <property type="match status" value="1"/>
</dbReference>
<accession>A0A564U530</accession>
<name>A0A564U530_9FIRM</name>
<dbReference type="AlphaFoldDB" id="A0A564U530"/>
<dbReference type="Pfam" id="PF14310">
    <property type="entry name" value="Fn3-like"/>
    <property type="match status" value="1"/>
</dbReference>
<dbReference type="Proteomes" id="UP000358366">
    <property type="component" value="Unassembled WGS sequence"/>
</dbReference>
<comment type="similarity">
    <text evidence="1">Belongs to the glycosyl hydrolase 3 family.</text>
</comment>
<evidence type="ECO:0000259" key="5">
    <source>
        <dbReference type="SMART" id="SM01217"/>
    </source>
</evidence>
<feature type="transmembrane region" description="Helical" evidence="3">
    <location>
        <begin position="45"/>
        <end position="63"/>
    </location>
</feature>
<feature type="signal peptide" evidence="4">
    <location>
        <begin position="1"/>
        <end position="26"/>
    </location>
</feature>
<dbReference type="RefSeq" id="WP_144125035.1">
    <property type="nucleotide sequence ID" value="NZ_CABHNI010000037.1"/>
</dbReference>
<evidence type="ECO:0000313" key="6">
    <source>
        <dbReference type="EMBL" id="VUX14627.1"/>
    </source>
</evidence>
<proteinExistence type="inferred from homology"/>
<organism evidence="6 7">
    <name type="scientific">Dorea formicigenerans</name>
    <dbReference type="NCBI Taxonomy" id="39486"/>
    <lineage>
        <taxon>Bacteria</taxon>
        <taxon>Bacillati</taxon>
        <taxon>Bacillota</taxon>
        <taxon>Clostridia</taxon>
        <taxon>Lachnospirales</taxon>
        <taxon>Lachnospiraceae</taxon>
        <taxon>Dorea</taxon>
    </lineage>
</organism>